<dbReference type="EMBL" id="AHMM02000005">
    <property type="protein sequence ID" value="EQA38801.1"/>
    <property type="molecule type" value="Genomic_DNA"/>
</dbReference>
<dbReference type="InterPro" id="IPR011623">
    <property type="entry name" value="7TMR_DISM_rcpt_extracell_dom1"/>
</dbReference>
<dbReference type="Gene3D" id="3.60.40.10">
    <property type="entry name" value="PPM-type phosphatase domain"/>
    <property type="match status" value="1"/>
</dbReference>
<dbReference type="Gene3D" id="2.60.120.260">
    <property type="entry name" value="Galactose-binding domain-like"/>
    <property type="match status" value="1"/>
</dbReference>
<dbReference type="Pfam" id="PF07228">
    <property type="entry name" value="SpoIIE"/>
    <property type="match status" value="1"/>
</dbReference>
<feature type="transmembrane region" description="Helical" evidence="3">
    <location>
        <begin position="320"/>
        <end position="340"/>
    </location>
</feature>
<dbReference type="GO" id="GO:0016791">
    <property type="term" value="F:phosphatase activity"/>
    <property type="evidence" value="ECO:0007669"/>
    <property type="project" value="TreeGrafter"/>
</dbReference>
<evidence type="ECO:0000313" key="6">
    <source>
        <dbReference type="Proteomes" id="UP000018719"/>
    </source>
</evidence>
<dbReference type="STRING" id="1049790.LEP1GSC047_0117"/>
<feature type="domain" description="PPM-type phosphatase" evidence="4">
    <location>
        <begin position="464"/>
        <end position="680"/>
    </location>
</feature>
<name>V6HEI7_9LEPT</name>
<proteinExistence type="predicted"/>
<dbReference type="SUPFAM" id="SSF49785">
    <property type="entry name" value="Galactose-binding domain-like"/>
    <property type="match status" value="1"/>
</dbReference>
<reference evidence="5 6" key="1">
    <citation type="submission" date="2013-05" db="EMBL/GenBank/DDBJ databases">
        <authorList>
            <person name="Harkins D.M."/>
            <person name="Durkin A.S."/>
            <person name="Brinkac L.M."/>
            <person name="Haft D.H."/>
            <person name="Selengut J.D."/>
            <person name="Sanka R."/>
            <person name="DePew J."/>
            <person name="Purushe J."/>
            <person name="Hartskeerl R.A."/>
            <person name="Ahmed A."/>
            <person name="van der Linden H."/>
            <person name="Goris M.G.A."/>
            <person name="Vinetz J.M."/>
            <person name="Sutton G.G."/>
            <person name="Nierman W.C."/>
            <person name="Fouts D.E."/>
        </authorList>
    </citation>
    <scope>NUCLEOTIDE SEQUENCE [LARGE SCALE GENOMIC DNA]</scope>
    <source>
        <strain evidence="5 6">10</strain>
    </source>
</reference>
<feature type="coiled-coil region" evidence="2">
    <location>
        <begin position="403"/>
        <end position="430"/>
    </location>
</feature>
<dbReference type="InterPro" id="IPR052016">
    <property type="entry name" value="Bact_Sigma-Reg"/>
</dbReference>
<organism evidence="5 6">
    <name type="scientific">Leptospira inadai serovar Lyme str. 10</name>
    <dbReference type="NCBI Taxonomy" id="1049790"/>
    <lineage>
        <taxon>Bacteria</taxon>
        <taxon>Pseudomonadati</taxon>
        <taxon>Spirochaetota</taxon>
        <taxon>Spirochaetia</taxon>
        <taxon>Leptospirales</taxon>
        <taxon>Leptospiraceae</taxon>
        <taxon>Leptospira</taxon>
    </lineage>
</organism>
<keyword evidence="1" id="KW-0378">Hydrolase</keyword>
<dbReference type="AlphaFoldDB" id="V6HEI7"/>
<dbReference type="Proteomes" id="UP000018719">
    <property type="component" value="Unassembled WGS sequence"/>
</dbReference>
<keyword evidence="2" id="KW-0175">Coiled coil</keyword>
<keyword evidence="3" id="KW-1133">Transmembrane helix</keyword>
<dbReference type="PANTHER" id="PTHR43156:SF2">
    <property type="entry name" value="STAGE II SPORULATION PROTEIN E"/>
    <property type="match status" value="1"/>
</dbReference>
<accession>V6HEI7</accession>
<comment type="caution">
    <text evidence="5">The sequence shown here is derived from an EMBL/GenBank/DDBJ whole genome shotgun (WGS) entry which is preliminary data.</text>
</comment>
<dbReference type="InterPro" id="IPR001932">
    <property type="entry name" value="PPM-type_phosphatase-like_dom"/>
</dbReference>
<feature type="transmembrane region" description="Helical" evidence="3">
    <location>
        <begin position="347"/>
        <end position="366"/>
    </location>
</feature>
<evidence type="ECO:0000313" key="5">
    <source>
        <dbReference type="EMBL" id="EQA38801.1"/>
    </source>
</evidence>
<feature type="transmembrane region" description="Helical" evidence="3">
    <location>
        <begin position="226"/>
        <end position="248"/>
    </location>
</feature>
<feature type="transmembrane region" description="Helical" evidence="3">
    <location>
        <begin position="260"/>
        <end position="279"/>
    </location>
</feature>
<keyword evidence="3" id="KW-0472">Membrane</keyword>
<dbReference type="InterPro" id="IPR008979">
    <property type="entry name" value="Galactose-bd-like_sf"/>
</dbReference>
<dbReference type="PANTHER" id="PTHR43156">
    <property type="entry name" value="STAGE II SPORULATION PROTEIN E-RELATED"/>
    <property type="match status" value="1"/>
</dbReference>
<evidence type="ECO:0000256" key="2">
    <source>
        <dbReference type="SAM" id="Coils"/>
    </source>
</evidence>
<dbReference type="SMART" id="SM00331">
    <property type="entry name" value="PP2C_SIG"/>
    <property type="match status" value="1"/>
</dbReference>
<evidence type="ECO:0000256" key="3">
    <source>
        <dbReference type="SAM" id="Phobius"/>
    </source>
</evidence>
<feature type="transmembrane region" description="Helical" evidence="3">
    <location>
        <begin position="291"/>
        <end position="314"/>
    </location>
</feature>
<protein>
    <submittedName>
        <fullName evidence="5">SpoIIE-like protein phosphatase domain protein</fullName>
    </submittedName>
</protein>
<evidence type="ECO:0000259" key="4">
    <source>
        <dbReference type="SMART" id="SM00331"/>
    </source>
</evidence>
<dbReference type="Pfam" id="PF07695">
    <property type="entry name" value="7TMR-DISM_7TM"/>
    <property type="match status" value="1"/>
</dbReference>
<feature type="transmembrane region" description="Helical" evidence="3">
    <location>
        <begin position="200"/>
        <end position="219"/>
    </location>
</feature>
<sequence length="681" mass="77277">MRSLVNVFFIIFSIFLLFQGNTHASPLQSGIFEISGGEREVVSLEGNWQFVYGSFIDPKQTADFTSWGTLSIPESWQGKTLGNKILPREGIVTLRLILHFSPDSFGKDYQLFLPDFASAYRLYIDGKLTHSSGIPSADSKQEIPRLKPVYISIRPNSSSVEILLQGSNWVNNFGGFWQVPKIGTASAMELERTFVQSREAFLFGGLLLIGLYHIGLFLFRRKELSILYFAIFCFLLSLRIILVGNRLLLDILPEFAWDSLFRLEFFSFYSAVPIFLLFLHSLFPLNTHRSIVIGSIILSGIYNISLLFPLSFFTKIIDPFQMFIAFCIVYTIAATGIAAYRKQEDAILFLGGFIAFGITVAMDLIWDRLNIRGMNLSPYGLLLFTLCQSLVLSRRIARAFRKSEELTENLQISNNALNILKDNLEALVLEKTSELNRSLDHIRRDLLVAQSIQKKIFPENSEAFREIRYSVKYLPKDEVGGDFYDLFEISPGIFRVFLADATGHGVQAALVTMAIKAEYEGIKYGAKDPAFCLYLLDDKFQRKFSSLGTIFSSFIVDIYAKEDRIVYASAGHPDQILLLSSGLSPLRRTGAIIGLRNNKGYENAERSFRPGDRLFLFSDGVFEQFNSRREAWGERRLQRRLAELSKEPIETIPDIVLQDIEAWLGQTLPQDDISLIAVERV</sequence>
<keyword evidence="3" id="KW-0812">Transmembrane</keyword>
<dbReference type="InterPro" id="IPR036457">
    <property type="entry name" value="PPM-type-like_dom_sf"/>
</dbReference>
<gene>
    <name evidence="5" type="ORF">LEP1GSC047_0117</name>
</gene>
<evidence type="ECO:0000256" key="1">
    <source>
        <dbReference type="ARBA" id="ARBA00022801"/>
    </source>
</evidence>